<dbReference type="GO" id="GO:0008855">
    <property type="term" value="F:exodeoxyribonuclease VII activity"/>
    <property type="evidence" value="ECO:0007669"/>
    <property type="project" value="UniProtKB-UniRule"/>
</dbReference>
<comment type="subunit">
    <text evidence="6">Heterooligomer composed of large and small subunits.</text>
</comment>
<comment type="function">
    <text evidence="6">Bidirectionally degrades single-stranded DNA into large acid-insoluble oligonucleotides, which are then degraded further into small acid-soluble oligonucleotides.</text>
</comment>
<dbReference type="PANTHER" id="PTHR34137">
    <property type="entry name" value="EXODEOXYRIBONUCLEASE 7 SMALL SUBUNIT"/>
    <property type="match status" value="1"/>
</dbReference>
<comment type="catalytic activity">
    <reaction evidence="6">
        <text>Exonucleolytic cleavage in either 5'- to 3'- or 3'- to 5'-direction to yield nucleoside 5'-phosphates.</text>
        <dbReference type="EC" id="3.1.11.6"/>
    </reaction>
</comment>
<comment type="caution">
    <text evidence="7">The sequence shown here is derived from an EMBL/GenBank/DDBJ whole genome shotgun (WGS) entry which is preliminary data.</text>
</comment>
<dbReference type="GO" id="GO:0005829">
    <property type="term" value="C:cytosol"/>
    <property type="evidence" value="ECO:0007669"/>
    <property type="project" value="TreeGrafter"/>
</dbReference>
<accession>A0A8J3CQ46</accession>
<evidence type="ECO:0000256" key="5">
    <source>
        <dbReference type="ARBA" id="ARBA00022839"/>
    </source>
</evidence>
<keyword evidence="4 6" id="KW-0378">Hydrolase</keyword>
<dbReference type="GO" id="GO:0009318">
    <property type="term" value="C:exodeoxyribonuclease VII complex"/>
    <property type="evidence" value="ECO:0007669"/>
    <property type="project" value="UniProtKB-UniRule"/>
</dbReference>
<dbReference type="Pfam" id="PF02609">
    <property type="entry name" value="Exonuc_VII_S"/>
    <property type="match status" value="1"/>
</dbReference>
<sequence length="79" mass="8604">MSDTPIKSLSFEDALSELELIVQQLERGDAPLEESIAIYQRGAKLKAHCEGKLKDAQLKVEKIVLAPDGSASTESFDAE</sequence>
<dbReference type="NCBIfam" id="TIGR01280">
    <property type="entry name" value="xseB"/>
    <property type="match status" value="1"/>
</dbReference>
<keyword evidence="2 6" id="KW-0963">Cytoplasm</keyword>
<gene>
    <name evidence="6 7" type="primary">xseB</name>
    <name evidence="7" type="ORF">GCM10009069_15800</name>
</gene>
<comment type="similarity">
    <text evidence="1 6">Belongs to the XseB family.</text>
</comment>
<evidence type="ECO:0000256" key="3">
    <source>
        <dbReference type="ARBA" id="ARBA00022722"/>
    </source>
</evidence>
<evidence type="ECO:0000313" key="7">
    <source>
        <dbReference type="EMBL" id="GHA93558.1"/>
    </source>
</evidence>
<reference evidence="7" key="2">
    <citation type="submission" date="2020-09" db="EMBL/GenBank/DDBJ databases">
        <authorList>
            <person name="Sun Q."/>
            <person name="Kim S."/>
        </authorList>
    </citation>
    <scope>NUCLEOTIDE SEQUENCE</scope>
    <source>
        <strain evidence="7">KCTC 32513</strain>
    </source>
</reference>
<keyword evidence="8" id="KW-1185">Reference proteome</keyword>
<dbReference type="PANTHER" id="PTHR34137:SF1">
    <property type="entry name" value="EXODEOXYRIBONUCLEASE 7 SMALL SUBUNIT"/>
    <property type="match status" value="1"/>
</dbReference>
<keyword evidence="5 6" id="KW-0269">Exonuclease</keyword>
<protein>
    <recommendedName>
        <fullName evidence="6">Exodeoxyribonuclease 7 small subunit</fullName>
        <ecNumber evidence="6">3.1.11.6</ecNumber>
    </recommendedName>
    <alternativeName>
        <fullName evidence="6">Exodeoxyribonuclease VII small subunit</fullName>
        <shortName evidence="6">Exonuclease VII small subunit</shortName>
    </alternativeName>
</protein>
<evidence type="ECO:0000256" key="4">
    <source>
        <dbReference type="ARBA" id="ARBA00022801"/>
    </source>
</evidence>
<comment type="subcellular location">
    <subcellularLocation>
        <location evidence="6">Cytoplasm</location>
    </subcellularLocation>
</comment>
<dbReference type="HAMAP" id="MF_00337">
    <property type="entry name" value="Exonuc_7_S"/>
    <property type="match status" value="1"/>
</dbReference>
<evidence type="ECO:0000313" key="8">
    <source>
        <dbReference type="Proteomes" id="UP000634004"/>
    </source>
</evidence>
<reference evidence="7" key="1">
    <citation type="journal article" date="2014" name="Int. J. Syst. Evol. Microbiol.">
        <title>Complete genome sequence of Corynebacterium casei LMG S-19264T (=DSM 44701T), isolated from a smear-ripened cheese.</title>
        <authorList>
            <consortium name="US DOE Joint Genome Institute (JGI-PGF)"/>
            <person name="Walter F."/>
            <person name="Albersmeier A."/>
            <person name="Kalinowski J."/>
            <person name="Ruckert C."/>
        </authorList>
    </citation>
    <scope>NUCLEOTIDE SEQUENCE</scope>
    <source>
        <strain evidence="7">KCTC 32513</strain>
    </source>
</reference>
<dbReference type="Gene3D" id="1.10.287.1040">
    <property type="entry name" value="Exonuclease VII, small subunit"/>
    <property type="match status" value="1"/>
</dbReference>
<dbReference type="InterPro" id="IPR003761">
    <property type="entry name" value="Exonuc_VII_S"/>
</dbReference>
<dbReference type="SUPFAM" id="SSF116842">
    <property type="entry name" value="XseB-like"/>
    <property type="match status" value="1"/>
</dbReference>
<dbReference type="Proteomes" id="UP000634004">
    <property type="component" value="Unassembled WGS sequence"/>
</dbReference>
<name>A0A8J3CQ46_9PROT</name>
<dbReference type="AlphaFoldDB" id="A0A8J3CQ46"/>
<dbReference type="RefSeq" id="WP_189497164.1">
    <property type="nucleotide sequence ID" value="NZ_BMZH01000005.1"/>
</dbReference>
<dbReference type="InterPro" id="IPR037004">
    <property type="entry name" value="Exonuc_VII_ssu_sf"/>
</dbReference>
<proteinExistence type="inferred from homology"/>
<keyword evidence="3 6" id="KW-0540">Nuclease</keyword>
<dbReference type="GO" id="GO:0006308">
    <property type="term" value="P:DNA catabolic process"/>
    <property type="evidence" value="ECO:0007669"/>
    <property type="project" value="UniProtKB-UniRule"/>
</dbReference>
<organism evidence="7 8">
    <name type="scientific">Algimonas arctica</name>
    <dbReference type="NCBI Taxonomy" id="1479486"/>
    <lineage>
        <taxon>Bacteria</taxon>
        <taxon>Pseudomonadati</taxon>
        <taxon>Pseudomonadota</taxon>
        <taxon>Alphaproteobacteria</taxon>
        <taxon>Maricaulales</taxon>
        <taxon>Robiginitomaculaceae</taxon>
        <taxon>Algimonas</taxon>
    </lineage>
</organism>
<dbReference type="PIRSF" id="PIRSF006488">
    <property type="entry name" value="Exonuc_VII_S"/>
    <property type="match status" value="1"/>
</dbReference>
<dbReference type="EC" id="3.1.11.6" evidence="6"/>
<evidence type="ECO:0000256" key="6">
    <source>
        <dbReference type="HAMAP-Rule" id="MF_00337"/>
    </source>
</evidence>
<dbReference type="NCBIfam" id="NF002139">
    <property type="entry name" value="PRK00977.1-3"/>
    <property type="match status" value="1"/>
</dbReference>
<dbReference type="EMBL" id="BMZH01000005">
    <property type="protein sequence ID" value="GHA93558.1"/>
    <property type="molecule type" value="Genomic_DNA"/>
</dbReference>
<evidence type="ECO:0000256" key="2">
    <source>
        <dbReference type="ARBA" id="ARBA00022490"/>
    </source>
</evidence>
<evidence type="ECO:0000256" key="1">
    <source>
        <dbReference type="ARBA" id="ARBA00009998"/>
    </source>
</evidence>